<feature type="chain" id="PRO_5004975363" evidence="1">
    <location>
        <begin position="22"/>
        <end position="184"/>
    </location>
</feature>
<organism evidence="2 3">
    <name type="scientific">Reticulomyxa filosa</name>
    <dbReference type="NCBI Taxonomy" id="46433"/>
    <lineage>
        <taxon>Eukaryota</taxon>
        <taxon>Sar</taxon>
        <taxon>Rhizaria</taxon>
        <taxon>Retaria</taxon>
        <taxon>Foraminifera</taxon>
        <taxon>Monothalamids</taxon>
        <taxon>Reticulomyxidae</taxon>
        <taxon>Reticulomyxa</taxon>
    </lineage>
</organism>
<accession>X6MMU4</accession>
<keyword evidence="3" id="KW-1185">Reference proteome</keyword>
<evidence type="ECO:0000313" key="3">
    <source>
        <dbReference type="Proteomes" id="UP000023152"/>
    </source>
</evidence>
<evidence type="ECO:0000256" key="1">
    <source>
        <dbReference type="SAM" id="SignalP"/>
    </source>
</evidence>
<reference evidence="2 3" key="1">
    <citation type="journal article" date="2013" name="Curr. Biol.">
        <title>The Genome of the Foraminiferan Reticulomyxa filosa.</title>
        <authorList>
            <person name="Glockner G."/>
            <person name="Hulsmann N."/>
            <person name="Schleicher M."/>
            <person name="Noegel A.A."/>
            <person name="Eichinger L."/>
            <person name="Gallinger C."/>
            <person name="Pawlowski J."/>
            <person name="Sierra R."/>
            <person name="Euteneuer U."/>
            <person name="Pillet L."/>
            <person name="Moustafa A."/>
            <person name="Platzer M."/>
            <person name="Groth M."/>
            <person name="Szafranski K."/>
            <person name="Schliwa M."/>
        </authorList>
    </citation>
    <scope>NUCLEOTIDE SEQUENCE [LARGE SCALE GENOMIC DNA]</scope>
</reference>
<gene>
    <name evidence="2" type="ORF">RFI_22042</name>
</gene>
<sequence length="184" mass="22334">MLKYFLFCFVLFAFDEKCNKAMKWWNEREQKDKTEIIERFKTLSNKQLGVWLLNEHKWKNEITKDDIDSICFSIALITINEDKKEEKELTAYVQVDKRKKLIKMKKLTFEELFRQIHNCLEWEDIQKMRNEHVKLDLINMKDNIIESDNDVKREFKKNQPSFKIIWTPLQPMIIGKTKTIKNAL</sequence>
<dbReference type="EMBL" id="ASPP01019236">
    <property type="protein sequence ID" value="ETO15323.1"/>
    <property type="molecule type" value="Genomic_DNA"/>
</dbReference>
<protein>
    <submittedName>
        <fullName evidence="2">Uncharacterized protein</fullName>
    </submittedName>
</protein>
<proteinExistence type="predicted"/>
<feature type="non-terminal residue" evidence="2">
    <location>
        <position position="184"/>
    </location>
</feature>
<feature type="signal peptide" evidence="1">
    <location>
        <begin position="1"/>
        <end position="21"/>
    </location>
</feature>
<keyword evidence="1" id="KW-0732">Signal</keyword>
<name>X6MMU4_RETFI</name>
<evidence type="ECO:0000313" key="2">
    <source>
        <dbReference type="EMBL" id="ETO15323.1"/>
    </source>
</evidence>
<dbReference type="AlphaFoldDB" id="X6MMU4"/>
<comment type="caution">
    <text evidence="2">The sequence shown here is derived from an EMBL/GenBank/DDBJ whole genome shotgun (WGS) entry which is preliminary data.</text>
</comment>
<dbReference type="Proteomes" id="UP000023152">
    <property type="component" value="Unassembled WGS sequence"/>
</dbReference>